<feature type="compositionally biased region" description="Basic and acidic residues" evidence="1">
    <location>
        <begin position="68"/>
        <end position="77"/>
    </location>
</feature>
<accession>A0A9Q3H820</accession>
<dbReference type="EMBL" id="AVOT02013124">
    <property type="protein sequence ID" value="MBW0495488.1"/>
    <property type="molecule type" value="Genomic_DNA"/>
</dbReference>
<keyword evidence="3" id="KW-1185">Reference proteome</keyword>
<evidence type="ECO:0000256" key="1">
    <source>
        <dbReference type="SAM" id="MobiDB-lite"/>
    </source>
</evidence>
<feature type="region of interest" description="Disordered" evidence="1">
    <location>
        <begin position="68"/>
        <end position="94"/>
    </location>
</feature>
<organism evidence="2 3">
    <name type="scientific">Austropuccinia psidii MF-1</name>
    <dbReference type="NCBI Taxonomy" id="1389203"/>
    <lineage>
        <taxon>Eukaryota</taxon>
        <taxon>Fungi</taxon>
        <taxon>Dikarya</taxon>
        <taxon>Basidiomycota</taxon>
        <taxon>Pucciniomycotina</taxon>
        <taxon>Pucciniomycetes</taxon>
        <taxon>Pucciniales</taxon>
        <taxon>Sphaerophragmiaceae</taxon>
        <taxon>Austropuccinia</taxon>
    </lineage>
</organism>
<comment type="caution">
    <text evidence="2">The sequence shown here is derived from an EMBL/GenBank/DDBJ whole genome shotgun (WGS) entry which is preliminary data.</text>
</comment>
<evidence type="ECO:0000313" key="2">
    <source>
        <dbReference type="EMBL" id="MBW0495488.1"/>
    </source>
</evidence>
<evidence type="ECO:0000313" key="3">
    <source>
        <dbReference type="Proteomes" id="UP000765509"/>
    </source>
</evidence>
<feature type="compositionally biased region" description="Acidic residues" evidence="1">
    <location>
        <begin position="84"/>
        <end position="94"/>
    </location>
</feature>
<name>A0A9Q3H820_9BASI</name>
<dbReference type="AlphaFoldDB" id="A0A9Q3H820"/>
<protein>
    <submittedName>
        <fullName evidence="2">Uncharacterized protein</fullName>
    </submittedName>
</protein>
<sequence>MEDITTTTKIDRNWYKTPIDNKTSRKPISREIPNRTQEIAPLKCHKCVSTSNLDNNCTQKNNNKIELEKTEDTKENNEGTVQEIDSEPSEEEEL</sequence>
<gene>
    <name evidence="2" type="ORF">O181_035203</name>
</gene>
<proteinExistence type="predicted"/>
<dbReference type="Proteomes" id="UP000765509">
    <property type="component" value="Unassembled WGS sequence"/>
</dbReference>
<reference evidence="2" key="1">
    <citation type="submission" date="2021-03" db="EMBL/GenBank/DDBJ databases">
        <title>Draft genome sequence of rust myrtle Austropuccinia psidii MF-1, a brazilian biotype.</title>
        <authorList>
            <person name="Quecine M.C."/>
            <person name="Pachon D.M.R."/>
            <person name="Bonatelli M.L."/>
            <person name="Correr F.H."/>
            <person name="Franceschini L.M."/>
            <person name="Leite T.F."/>
            <person name="Margarido G.R.A."/>
            <person name="Almeida C.A."/>
            <person name="Ferrarezi J.A."/>
            <person name="Labate C.A."/>
        </authorList>
    </citation>
    <scope>NUCLEOTIDE SEQUENCE</scope>
    <source>
        <strain evidence="2">MF-1</strain>
    </source>
</reference>